<dbReference type="Pfam" id="PF06985">
    <property type="entry name" value="HET"/>
    <property type="match status" value="1"/>
</dbReference>
<dbReference type="OrthoDB" id="270167at2759"/>
<dbReference type="PANTHER" id="PTHR24148:SF64">
    <property type="entry name" value="HETEROKARYON INCOMPATIBILITY DOMAIN-CONTAINING PROTEIN"/>
    <property type="match status" value="1"/>
</dbReference>
<dbReference type="InterPro" id="IPR010730">
    <property type="entry name" value="HET"/>
</dbReference>
<dbReference type="AlphaFoldDB" id="A0A1S7UNZ1"/>
<proteinExistence type="predicted"/>
<evidence type="ECO:0000313" key="2">
    <source>
        <dbReference type="EMBL" id="GAP85165.1"/>
    </source>
</evidence>
<feature type="domain" description="Heterokaryon incompatibility" evidence="1">
    <location>
        <begin position="68"/>
        <end position="225"/>
    </location>
</feature>
<reference evidence="2" key="1">
    <citation type="submission" date="2016-03" db="EMBL/GenBank/DDBJ databases">
        <title>Draft genome sequence of Rosellinia necatrix.</title>
        <authorList>
            <person name="Kanematsu S."/>
        </authorList>
    </citation>
    <scope>NUCLEOTIDE SEQUENCE [LARGE SCALE GENOMIC DNA]</scope>
    <source>
        <strain evidence="2">W97</strain>
    </source>
</reference>
<protein>
    <recommendedName>
        <fullName evidence="1">Heterokaryon incompatibility domain-containing protein</fullName>
    </recommendedName>
</protein>
<gene>
    <name evidence="2" type="ORF">SAMD00023353_2201000</name>
</gene>
<dbReference type="Proteomes" id="UP000054516">
    <property type="component" value="Unassembled WGS sequence"/>
</dbReference>
<keyword evidence="3" id="KW-1185">Reference proteome</keyword>
<accession>A0A1S7UNZ1</accession>
<dbReference type="EMBL" id="DF977467">
    <property type="protein sequence ID" value="GAP85165.1"/>
    <property type="molecule type" value="Genomic_DNA"/>
</dbReference>
<dbReference type="OMA" id="SYTWDAS"/>
<evidence type="ECO:0000259" key="1">
    <source>
        <dbReference type="Pfam" id="PF06985"/>
    </source>
</evidence>
<dbReference type="InterPro" id="IPR052895">
    <property type="entry name" value="HetReg/Transcr_Mod"/>
</dbReference>
<dbReference type="PANTHER" id="PTHR24148">
    <property type="entry name" value="ANKYRIN REPEAT DOMAIN-CONTAINING PROTEIN 39 HOMOLOG-RELATED"/>
    <property type="match status" value="1"/>
</dbReference>
<sequence length="631" mass="73285">MDDSEDTLGEIAERHQRPIVSLLLEIQDYNQPQRKFMPFLKNLECFYIGRYRTNLRRTSINVFTTTNYVALSYTWDPSEHEDSESEGYSIQTRKRHTAWPSPVRNCVYDRITEYMRTYDVKHLWIDRHSIPQKTPCKNACKHTRCRRKREGLQCMDQVYARSDHPVALLGRPLRTRSELALLSKILEGGFVRQAERDRQEATNALKLLFAIVGDLWWQRAWTFQENYKGGENMVLLISDPHSLKEEKTKYGKIFGDVQGELCIMSRDFSEKATHFCQQFKEYTYLTPAEMEMIGLVETRAGRYTVLLDESQTMSPTIIADVERRDVKLAWDRLAIVGNCCSYPKRMDIGKLQRRGHSLSLSMLAMYLLNGEILDNNGSSSRRAAFDLTVSEFLKDRSLNKMSSPVEEPSLTFNKGIRFIDVELNETGILTSGYLWELGRIIKTADFKNQLPWVEPPKGDLDLSHHRLLTRLWQELEEFDDSRELAAWIERYLDRDANGERPFQIGENYLRMMMVEVSNAIENEQQLRLARRRGSDDYMAIFIWEGGKRAGSVFISYWPKGLDSEEHEANDTHRHVSLEVKVEGRRSRTGPPRLYTKGWVSGICVFVGEPREDVIFPWSPALKGIRPGSISE</sequence>
<name>A0A1S7UNZ1_ROSNE</name>
<dbReference type="STRING" id="77044.A0A1S7UNZ1"/>
<organism evidence="2">
    <name type="scientific">Rosellinia necatrix</name>
    <name type="common">White root-rot fungus</name>
    <dbReference type="NCBI Taxonomy" id="77044"/>
    <lineage>
        <taxon>Eukaryota</taxon>
        <taxon>Fungi</taxon>
        <taxon>Dikarya</taxon>
        <taxon>Ascomycota</taxon>
        <taxon>Pezizomycotina</taxon>
        <taxon>Sordariomycetes</taxon>
        <taxon>Xylariomycetidae</taxon>
        <taxon>Xylariales</taxon>
        <taxon>Xylariaceae</taxon>
        <taxon>Rosellinia</taxon>
    </lineage>
</organism>
<evidence type="ECO:0000313" key="3">
    <source>
        <dbReference type="Proteomes" id="UP000054516"/>
    </source>
</evidence>